<evidence type="ECO:0000313" key="3">
    <source>
        <dbReference type="Proteomes" id="UP001172083"/>
    </source>
</evidence>
<feature type="chain" id="PRO_5046744573" evidence="1">
    <location>
        <begin position="25"/>
        <end position="500"/>
    </location>
</feature>
<dbReference type="EMBL" id="JAUJEB010000001">
    <property type="protein sequence ID" value="MDN5212391.1"/>
    <property type="molecule type" value="Genomic_DNA"/>
</dbReference>
<comment type="caution">
    <text evidence="2">The sequence shown here is derived from an EMBL/GenBank/DDBJ whole genome shotgun (WGS) entry which is preliminary data.</text>
</comment>
<dbReference type="Gene3D" id="1.25.40.390">
    <property type="match status" value="1"/>
</dbReference>
<name>A0ABT8L7J1_9BACT</name>
<dbReference type="InterPro" id="IPR011990">
    <property type="entry name" value="TPR-like_helical_dom_sf"/>
</dbReference>
<evidence type="ECO:0000313" key="2">
    <source>
        <dbReference type="EMBL" id="MDN5212391.1"/>
    </source>
</evidence>
<dbReference type="SUPFAM" id="SSF48452">
    <property type="entry name" value="TPR-like"/>
    <property type="match status" value="1"/>
</dbReference>
<accession>A0ABT8L7J1</accession>
<proteinExistence type="predicted"/>
<protein>
    <submittedName>
        <fullName evidence="2">SusD/RagB family nutrient-binding outer membrane lipoprotein</fullName>
    </submittedName>
</protein>
<keyword evidence="1" id="KW-0732">Signal</keyword>
<organism evidence="2 3">
    <name type="scientific">Agaribacillus aureus</name>
    <dbReference type="NCBI Taxonomy" id="3051825"/>
    <lineage>
        <taxon>Bacteria</taxon>
        <taxon>Pseudomonadati</taxon>
        <taxon>Bacteroidota</taxon>
        <taxon>Cytophagia</taxon>
        <taxon>Cytophagales</taxon>
        <taxon>Splendidivirgaceae</taxon>
        <taxon>Agaribacillus</taxon>
    </lineage>
</organism>
<reference evidence="2" key="1">
    <citation type="submission" date="2023-06" db="EMBL/GenBank/DDBJ databases">
        <title>Genomic of Agaribacillus aureum.</title>
        <authorList>
            <person name="Wang G."/>
        </authorList>
    </citation>
    <scope>NUCLEOTIDE SEQUENCE</scope>
    <source>
        <strain evidence="2">BMA12</strain>
    </source>
</reference>
<dbReference type="Pfam" id="PF12771">
    <property type="entry name" value="SusD-like_2"/>
    <property type="match status" value="1"/>
</dbReference>
<feature type="signal peptide" evidence="1">
    <location>
        <begin position="1"/>
        <end position="24"/>
    </location>
</feature>
<gene>
    <name evidence="2" type="ORF">QQ020_10055</name>
</gene>
<keyword evidence="2" id="KW-0449">Lipoprotein</keyword>
<dbReference type="PROSITE" id="PS51257">
    <property type="entry name" value="PROKAR_LIPOPROTEIN"/>
    <property type="match status" value="1"/>
</dbReference>
<dbReference type="Proteomes" id="UP001172083">
    <property type="component" value="Unassembled WGS sequence"/>
</dbReference>
<evidence type="ECO:0000256" key="1">
    <source>
        <dbReference type="SAM" id="SignalP"/>
    </source>
</evidence>
<sequence length="500" mass="55673">MKIFKYIKVSVLMVAVLLATSCSDDFLDVNTDPNFPADATSDFLLPAAQAQYTFAFAGVLSRITGTLSKQIVNTRYDRWDIGRTDVGNSWRFDLFGGALKDLETVIEKETEAQNWDFVGISKLQKAYIFSVMTDLWGDLPFSEFGKETFPMYQDDAEVYSLLYALIDEALADFDRDGDNSFKPGNADLVYGGDVDMWKKMGNSLKLKLYNQTRMVNEAESTTQINQLIAQGNLISSNDENFDFEYNDSQSPENRHPNYVADYPKNSRENYMSAVFNTLLTNLADPRLPYYLENQNSGDTFEGLVNGSMSTAGNDDLTRTVWGVFPVGGRFGGTGPVDGASGTGDIPYRMITSYMVQFIIAEAELTLNNDPAASEAAFRLGMEEAFNEVNALPNIPDIDAAVVTAYIDAQIAAFNAAANSEEQLDLIITQKYISLFGNGIEAFTDFRRTGYPSEPQIDQINDPLGEGVFPRRLPYDVDEFQGPNPPDEEILLQTPVFWDVN</sequence>
<dbReference type="InterPro" id="IPR041662">
    <property type="entry name" value="SusD-like_2"/>
</dbReference>
<dbReference type="RefSeq" id="WP_346757708.1">
    <property type="nucleotide sequence ID" value="NZ_JAUJEB010000001.1"/>
</dbReference>
<keyword evidence="3" id="KW-1185">Reference proteome</keyword>